<dbReference type="CDD" id="cd00212">
    <property type="entry name" value="PTS_IIB_glc"/>
    <property type="match status" value="1"/>
</dbReference>
<evidence type="ECO:0000259" key="7">
    <source>
        <dbReference type="PROSITE" id="PS51098"/>
    </source>
</evidence>
<name>A0A1E7LCG9_9ACTN</name>
<dbReference type="GO" id="GO:0009401">
    <property type="term" value="P:phosphoenolpyruvate-dependent sugar phosphotransferase system"/>
    <property type="evidence" value="ECO:0007669"/>
    <property type="project" value="UniProtKB-KW"/>
</dbReference>
<reference evidence="8 9" key="1">
    <citation type="journal article" date="2016" name="Front. Microbiol.">
        <title>Comparative Genomics Analysis of Streptomyces Species Reveals Their Adaptation to the Marine Environment and Their Diversity at the Genomic Level.</title>
        <authorList>
            <person name="Tian X."/>
            <person name="Zhang Z."/>
            <person name="Yang T."/>
            <person name="Chen M."/>
            <person name="Li J."/>
            <person name="Chen F."/>
            <person name="Yang J."/>
            <person name="Li W."/>
            <person name="Zhang B."/>
            <person name="Zhang Z."/>
            <person name="Wu J."/>
            <person name="Zhang C."/>
            <person name="Long L."/>
            <person name="Xiao J."/>
        </authorList>
    </citation>
    <scope>NUCLEOTIDE SEQUENCE [LARGE SCALE GENOMIC DNA]</scope>
    <source>
        <strain evidence="8 9">SCSIO 10429</strain>
    </source>
</reference>
<dbReference type="GO" id="GO:0090563">
    <property type="term" value="F:protein-phosphocysteine-sugar phosphotransferase activity"/>
    <property type="evidence" value="ECO:0007669"/>
    <property type="project" value="TreeGrafter"/>
</dbReference>
<keyword evidence="9" id="KW-1185">Reference proteome</keyword>
<keyword evidence="1" id="KW-0813">Transport</keyword>
<evidence type="ECO:0000313" key="8">
    <source>
        <dbReference type="EMBL" id="OEV13850.1"/>
    </source>
</evidence>
<dbReference type="Pfam" id="PF00367">
    <property type="entry name" value="PTS_EIIB"/>
    <property type="match status" value="1"/>
</dbReference>
<dbReference type="GO" id="GO:0015764">
    <property type="term" value="P:N-acetylglucosamine transport"/>
    <property type="evidence" value="ECO:0007669"/>
    <property type="project" value="TreeGrafter"/>
</dbReference>
<organism evidence="8 9">
    <name type="scientific">Streptomyces nanshensis</name>
    <dbReference type="NCBI Taxonomy" id="518642"/>
    <lineage>
        <taxon>Bacteria</taxon>
        <taxon>Bacillati</taxon>
        <taxon>Actinomycetota</taxon>
        <taxon>Actinomycetes</taxon>
        <taxon>Kitasatosporales</taxon>
        <taxon>Streptomycetaceae</taxon>
        <taxon>Streptomyces</taxon>
    </lineage>
</organism>
<dbReference type="RefSeq" id="WP_070014620.1">
    <property type="nucleotide sequence ID" value="NZ_LJGW01000036.1"/>
</dbReference>
<protein>
    <submittedName>
        <fullName evidence="8">PTS sugar transporter</fullName>
    </submittedName>
</protein>
<dbReference type="PANTHER" id="PTHR30009">
    <property type="entry name" value="CYTOCHROME C-TYPE SYNTHESIS PROTEIN AND PTS TRANSMEMBRANE COMPONENT"/>
    <property type="match status" value="1"/>
</dbReference>
<keyword evidence="5" id="KW-0418">Kinase</keyword>
<evidence type="ECO:0000256" key="5">
    <source>
        <dbReference type="ARBA" id="ARBA00022777"/>
    </source>
</evidence>
<keyword evidence="3" id="KW-0808">Transferase</keyword>
<dbReference type="InterPro" id="IPR036878">
    <property type="entry name" value="Glu_permease_IIB"/>
</dbReference>
<evidence type="ECO:0000256" key="2">
    <source>
        <dbReference type="ARBA" id="ARBA00022597"/>
    </source>
</evidence>
<keyword evidence="2 8" id="KW-0762">Sugar transport</keyword>
<dbReference type="Gene3D" id="3.30.1360.60">
    <property type="entry name" value="Glucose permease domain IIB"/>
    <property type="match status" value="1"/>
</dbReference>
<evidence type="ECO:0000313" key="9">
    <source>
        <dbReference type="Proteomes" id="UP000176005"/>
    </source>
</evidence>
<sequence length="77" mass="7820">MSSKAEKIVAALGGLDNISEIEGCITRLRTELADAALVDEAALRAAGAHGVVKMGSAVQVVIGTDADPIAGEIEDML</sequence>
<gene>
    <name evidence="8" type="ORF">AN218_01575</name>
</gene>
<proteinExistence type="predicted"/>
<feature type="domain" description="PTS EIIB type-1" evidence="7">
    <location>
        <begin position="2"/>
        <end position="77"/>
    </location>
</feature>
<dbReference type="Proteomes" id="UP000176005">
    <property type="component" value="Unassembled WGS sequence"/>
</dbReference>
<dbReference type="GO" id="GO:0008982">
    <property type="term" value="F:protein-N(PI)-phosphohistidine-sugar phosphotransferase activity"/>
    <property type="evidence" value="ECO:0007669"/>
    <property type="project" value="InterPro"/>
</dbReference>
<comment type="caution">
    <text evidence="8">The sequence shown here is derived from an EMBL/GenBank/DDBJ whole genome shotgun (WGS) entry which is preliminary data.</text>
</comment>
<dbReference type="GO" id="GO:0016301">
    <property type="term" value="F:kinase activity"/>
    <property type="evidence" value="ECO:0007669"/>
    <property type="project" value="UniProtKB-KW"/>
</dbReference>
<dbReference type="PROSITE" id="PS51098">
    <property type="entry name" value="PTS_EIIB_TYPE_1"/>
    <property type="match status" value="1"/>
</dbReference>
<dbReference type="GO" id="GO:0005886">
    <property type="term" value="C:plasma membrane"/>
    <property type="evidence" value="ECO:0007669"/>
    <property type="project" value="TreeGrafter"/>
</dbReference>
<evidence type="ECO:0000256" key="4">
    <source>
        <dbReference type="ARBA" id="ARBA00022683"/>
    </source>
</evidence>
<evidence type="ECO:0000256" key="3">
    <source>
        <dbReference type="ARBA" id="ARBA00022679"/>
    </source>
</evidence>
<dbReference type="AlphaFoldDB" id="A0A1E7LCG9"/>
<evidence type="ECO:0000256" key="6">
    <source>
        <dbReference type="PROSITE-ProRule" id="PRU00421"/>
    </source>
</evidence>
<accession>A0A1E7LCG9</accession>
<dbReference type="InterPro" id="IPR050429">
    <property type="entry name" value="PTS_Glucose_EIICBA"/>
</dbReference>
<dbReference type="PATRIC" id="fig|518642.10.peg.5179"/>
<dbReference type="InterPro" id="IPR001996">
    <property type="entry name" value="PTS_IIB_1"/>
</dbReference>
<feature type="active site" description="Phosphocysteine intermediate; for EIIB activity" evidence="6">
    <location>
        <position position="24"/>
    </location>
</feature>
<dbReference type="InterPro" id="IPR018113">
    <property type="entry name" value="PTrfase_EIIB_Cys"/>
</dbReference>
<dbReference type="PANTHER" id="PTHR30009:SF4">
    <property type="entry name" value="PTS SYSTEM N-ACETYLGLUCOSAMINE-SPECIFIC EIICBA COMPONENT"/>
    <property type="match status" value="1"/>
</dbReference>
<dbReference type="EMBL" id="LJGW01000036">
    <property type="protein sequence ID" value="OEV13850.1"/>
    <property type="molecule type" value="Genomic_DNA"/>
</dbReference>
<dbReference type="SUPFAM" id="SSF55604">
    <property type="entry name" value="Glucose permease domain IIB"/>
    <property type="match status" value="1"/>
</dbReference>
<dbReference type="NCBIfam" id="TIGR00826">
    <property type="entry name" value="EIIB_glc"/>
    <property type="match status" value="1"/>
</dbReference>
<keyword evidence="4" id="KW-0598">Phosphotransferase system</keyword>
<evidence type="ECO:0000256" key="1">
    <source>
        <dbReference type="ARBA" id="ARBA00022448"/>
    </source>
</evidence>